<evidence type="ECO:0000259" key="1">
    <source>
        <dbReference type="Pfam" id="PF05043"/>
    </source>
</evidence>
<dbReference type="AlphaFoldDB" id="A0A2N8PUA5"/>
<reference evidence="2 4" key="2">
    <citation type="submission" date="2018-12" db="EMBL/GenBank/DDBJ databases">
        <title>A novel vanA-carrying plasmid in a clinical isolate of Enterococcus avium.</title>
        <authorList>
            <person name="Bernasconi O.J."/>
            <person name="Luzzaro F."/>
            <person name="Endimiani A."/>
        </authorList>
    </citation>
    <scope>NUCLEOTIDE SEQUENCE [LARGE SCALE GENOMIC DNA]</scope>
    <source>
        <strain evidence="2 4">LC0559/18</strain>
    </source>
</reference>
<accession>A0A2N8PUA5</accession>
<comment type="caution">
    <text evidence="3">The sequence shown here is derived from an EMBL/GenBank/DDBJ whole genome shotgun (WGS) entry which is preliminary data.</text>
</comment>
<reference evidence="3 5" key="1">
    <citation type="submission" date="2017-10" db="EMBL/GenBank/DDBJ databases">
        <title>FDA dAtabase for Regulatory Grade micrObial Sequences (FDA-ARGOS): Supporting development and validation of Infectious Disease Dx tests.</title>
        <authorList>
            <person name="Campos J."/>
            <person name="Goldberg B."/>
            <person name="Tallon L.J."/>
            <person name="Sadzewicz L."/>
            <person name="Sengamalay N."/>
            <person name="Ott S."/>
            <person name="Godinez A."/>
            <person name="Nagaraj S."/>
            <person name="Vyas G."/>
            <person name="Aluvathingal J."/>
            <person name="Nadendla S."/>
            <person name="Geyer C."/>
            <person name="Nandy P."/>
            <person name="Hobson J."/>
            <person name="Sichtig H."/>
        </authorList>
    </citation>
    <scope>NUCLEOTIDE SEQUENCE [LARGE SCALE GENOMIC DNA]</scope>
    <source>
        <strain evidence="3 5">FDAARGOS_185</strain>
    </source>
</reference>
<dbReference type="EMBL" id="RYZS01000002">
    <property type="protein sequence ID" value="RVU92696.1"/>
    <property type="molecule type" value="Genomic_DNA"/>
</dbReference>
<organism evidence="3 5">
    <name type="scientific">Enterococcus avium</name>
    <name type="common">Streptococcus avium</name>
    <dbReference type="NCBI Taxonomy" id="33945"/>
    <lineage>
        <taxon>Bacteria</taxon>
        <taxon>Bacillati</taxon>
        <taxon>Bacillota</taxon>
        <taxon>Bacilli</taxon>
        <taxon>Lactobacillales</taxon>
        <taxon>Enterococcaceae</taxon>
        <taxon>Enterococcus</taxon>
    </lineage>
</organism>
<feature type="domain" description="Mga helix-turn-helix" evidence="1">
    <location>
        <begin position="53"/>
        <end position="138"/>
    </location>
</feature>
<dbReference type="Proteomes" id="UP000316316">
    <property type="component" value="Unassembled WGS sequence"/>
</dbReference>
<sequence>MTTQELQQDSEKNGNTIIKYCAIVKDEAENLNKEDLIHHKKGKGNLFNGNKKDCQELLIPIIHKSLSFDLLQQLLLKGMVSLNHFSEEHFTDPITIHSMIKKFHKHSKVVDLTFQIFNGYIRISGSELTMRYFTYTFFWYICKGTA</sequence>
<dbReference type="InterPro" id="IPR007737">
    <property type="entry name" value="Mga_HTH"/>
</dbReference>
<evidence type="ECO:0000313" key="3">
    <source>
        <dbReference type="EMBL" id="TRZ28304.1"/>
    </source>
</evidence>
<dbReference type="RefSeq" id="WP_049219387.1">
    <property type="nucleotide sequence ID" value="NZ_CABHNH010000034.1"/>
</dbReference>
<protein>
    <recommendedName>
        <fullName evidence="1">Mga helix-turn-helix domain-containing protein</fullName>
    </recommendedName>
</protein>
<dbReference type="Pfam" id="PF05043">
    <property type="entry name" value="Mga"/>
    <property type="match status" value="1"/>
</dbReference>
<evidence type="ECO:0000313" key="4">
    <source>
        <dbReference type="Proteomes" id="UP000288388"/>
    </source>
</evidence>
<dbReference type="Proteomes" id="UP000288388">
    <property type="component" value="Unassembled WGS sequence"/>
</dbReference>
<evidence type="ECO:0000313" key="2">
    <source>
        <dbReference type="EMBL" id="RVU92696.1"/>
    </source>
</evidence>
<name>A0A2N8PUA5_ENTAV</name>
<evidence type="ECO:0000313" key="5">
    <source>
        <dbReference type="Proteomes" id="UP000316316"/>
    </source>
</evidence>
<dbReference type="EMBL" id="PDXQ01000002">
    <property type="protein sequence ID" value="TRZ28304.1"/>
    <property type="molecule type" value="Genomic_DNA"/>
</dbReference>
<gene>
    <name evidence="3" type="ORF">AUF17_16375</name>
    <name evidence="2" type="ORF">EK398_19600</name>
</gene>
<proteinExistence type="predicted"/>